<evidence type="ECO:0008006" key="3">
    <source>
        <dbReference type="Google" id="ProtNLM"/>
    </source>
</evidence>
<dbReference type="AlphaFoldDB" id="A0A1G2MK93"/>
<dbReference type="PANTHER" id="PTHR35810">
    <property type="entry name" value="CYTOPLASMIC PROTEIN-RELATED"/>
    <property type="match status" value="1"/>
</dbReference>
<dbReference type="PANTHER" id="PTHR35810:SF1">
    <property type="entry name" value="CYTOPLASMIC PROTEIN"/>
    <property type="match status" value="1"/>
</dbReference>
<protein>
    <recommendedName>
        <fullName evidence="3">Cell filamentation protein Fic</fullName>
    </recommendedName>
</protein>
<gene>
    <name evidence="1" type="ORF">A3D50_02345</name>
</gene>
<name>A0A1G2MK93_9BACT</name>
<dbReference type="Pfam" id="PF13310">
    <property type="entry name" value="Virulence_RhuM"/>
    <property type="match status" value="1"/>
</dbReference>
<dbReference type="InterPro" id="IPR011204">
    <property type="entry name" value="Virulence_RhuM-like"/>
</dbReference>
<comment type="caution">
    <text evidence="1">The sequence shown here is derived from an EMBL/GenBank/DDBJ whole genome shotgun (WGS) entry which is preliminary data.</text>
</comment>
<dbReference type="Proteomes" id="UP000178413">
    <property type="component" value="Unassembled WGS sequence"/>
</dbReference>
<dbReference type="PIRSF" id="PIRSF015268">
    <property type="entry name" value="Virulence_RhuM"/>
    <property type="match status" value="1"/>
</dbReference>
<dbReference type="EMBL" id="MHRM01000006">
    <property type="protein sequence ID" value="OHA24350.1"/>
    <property type="molecule type" value="Genomic_DNA"/>
</dbReference>
<sequence>MKEMKNIILYASPNGTFKLEVSIDGETVWLSQKQMGELFDCTSENVIIHLKNIFESGELVEKATTKESLVVQKEGNRSVKREIRMYNLDAIISLGYRVNSIRGTQFRIWATNRLREYIIKGFTLDDERLKNGKKESYFDELIERVRAIRTSERNFYQKITDIYATSLDYDPKSLLTKNFFATVQNKMHYGIHGHTAAEVIVARADAKKPNMGITSVPQGKIKRNDVFVAKNYLTEDEIYDLNLIVDQYLSFAEMQARKKKPMQMEDWIHKLDDFLKLNEKEILKTSGKISKETAELKAGVEYDKFKKEEDKKYISDFDEETKKYLNGKTD</sequence>
<organism evidence="1 2">
    <name type="scientific">Candidatus Taylorbacteria bacterium RIFCSPHIGHO2_02_FULL_44_12</name>
    <dbReference type="NCBI Taxonomy" id="1802308"/>
    <lineage>
        <taxon>Bacteria</taxon>
        <taxon>Candidatus Tayloriibacteriota</taxon>
    </lineage>
</organism>
<proteinExistence type="predicted"/>
<accession>A0A1G2MK93</accession>
<dbReference type="STRING" id="1802308.A3D50_02345"/>
<evidence type="ECO:0000313" key="1">
    <source>
        <dbReference type="EMBL" id="OHA24350.1"/>
    </source>
</evidence>
<evidence type="ECO:0000313" key="2">
    <source>
        <dbReference type="Proteomes" id="UP000178413"/>
    </source>
</evidence>
<reference evidence="1 2" key="1">
    <citation type="journal article" date="2016" name="Nat. Commun.">
        <title>Thousands of microbial genomes shed light on interconnected biogeochemical processes in an aquifer system.</title>
        <authorList>
            <person name="Anantharaman K."/>
            <person name="Brown C.T."/>
            <person name="Hug L.A."/>
            <person name="Sharon I."/>
            <person name="Castelle C.J."/>
            <person name="Probst A.J."/>
            <person name="Thomas B.C."/>
            <person name="Singh A."/>
            <person name="Wilkins M.J."/>
            <person name="Karaoz U."/>
            <person name="Brodie E.L."/>
            <person name="Williams K.H."/>
            <person name="Hubbard S.S."/>
            <person name="Banfield J.F."/>
        </authorList>
    </citation>
    <scope>NUCLEOTIDE SEQUENCE [LARGE SCALE GENOMIC DNA]</scope>
</reference>